<dbReference type="PROSITE" id="PS50076">
    <property type="entry name" value="DNAJ_2"/>
    <property type="match status" value="1"/>
</dbReference>
<feature type="domain" description="J" evidence="2">
    <location>
        <begin position="29"/>
        <end position="93"/>
    </location>
</feature>
<dbReference type="InterPro" id="IPR036869">
    <property type="entry name" value="J_dom_sf"/>
</dbReference>
<accession>A0AAV7F024</accession>
<dbReference type="PANTHER" id="PTHR45184:SF1">
    <property type="entry name" value="DNAJ PROTEIN ERDJ3A"/>
    <property type="match status" value="1"/>
</dbReference>
<proteinExistence type="predicted"/>
<dbReference type="PROSITE" id="PS00636">
    <property type="entry name" value="DNAJ_1"/>
    <property type="match status" value="1"/>
</dbReference>
<dbReference type="Gene3D" id="3.40.30.10">
    <property type="entry name" value="Glutaredoxin"/>
    <property type="match status" value="2"/>
</dbReference>
<keyword evidence="4" id="KW-1185">Reference proteome</keyword>
<dbReference type="Proteomes" id="UP000825729">
    <property type="component" value="Unassembled WGS sequence"/>
</dbReference>
<dbReference type="SUPFAM" id="SSF46565">
    <property type="entry name" value="Chaperone J-domain"/>
    <property type="match status" value="1"/>
</dbReference>
<dbReference type="CDD" id="cd06257">
    <property type="entry name" value="DnaJ"/>
    <property type="match status" value="1"/>
</dbReference>
<feature type="chain" id="PRO_5043563485" description="J domain-containing protein" evidence="1">
    <location>
        <begin position="27"/>
        <end position="572"/>
    </location>
</feature>
<protein>
    <recommendedName>
        <fullName evidence="2">J domain-containing protein</fullName>
    </recommendedName>
</protein>
<keyword evidence="1" id="KW-0732">Signal</keyword>
<dbReference type="Pfam" id="PF00226">
    <property type="entry name" value="DnaJ"/>
    <property type="match status" value="1"/>
</dbReference>
<dbReference type="InterPro" id="IPR001623">
    <property type="entry name" value="DnaJ_domain"/>
</dbReference>
<feature type="signal peptide" evidence="1">
    <location>
        <begin position="1"/>
        <end position="26"/>
    </location>
</feature>
<evidence type="ECO:0000313" key="3">
    <source>
        <dbReference type="EMBL" id="KAG9453521.1"/>
    </source>
</evidence>
<evidence type="ECO:0000259" key="2">
    <source>
        <dbReference type="PROSITE" id="PS50076"/>
    </source>
</evidence>
<dbReference type="EMBL" id="JAINDJ010000003">
    <property type="protein sequence ID" value="KAG9453521.1"/>
    <property type="molecule type" value="Genomic_DNA"/>
</dbReference>
<dbReference type="InterPro" id="IPR052842">
    <property type="entry name" value="ER_Co-chaperone"/>
</dbReference>
<comment type="caution">
    <text evidence="3">The sequence shown here is derived from an EMBL/GenBank/DDBJ whole genome shotgun (WGS) entry which is preliminary data.</text>
</comment>
<reference evidence="3 4" key="1">
    <citation type="submission" date="2021-07" db="EMBL/GenBank/DDBJ databases">
        <title>The Aristolochia fimbriata genome: insights into angiosperm evolution, floral development and chemical biosynthesis.</title>
        <authorList>
            <person name="Jiao Y."/>
        </authorList>
    </citation>
    <scope>NUCLEOTIDE SEQUENCE [LARGE SCALE GENOMIC DNA]</scope>
    <source>
        <strain evidence="3">IBCAS-2021</strain>
        <tissue evidence="3">Leaf</tissue>
    </source>
</reference>
<dbReference type="SMART" id="SM00271">
    <property type="entry name" value="DnaJ"/>
    <property type="match status" value="1"/>
</dbReference>
<dbReference type="PRINTS" id="PR00625">
    <property type="entry name" value="JDOMAIN"/>
</dbReference>
<dbReference type="AlphaFoldDB" id="A0AAV7F024"/>
<evidence type="ECO:0000256" key="1">
    <source>
        <dbReference type="SAM" id="SignalP"/>
    </source>
</evidence>
<evidence type="ECO:0000313" key="4">
    <source>
        <dbReference type="Proteomes" id="UP000825729"/>
    </source>
</evidence>
<name>A0AAV7F024_ARIFI</name>
<dbReference type="InterPro" id="IPR018253">
    <property type="entry name" value="DnaJ_domain_CS"/>
</dbReference>
<dbReference type="SUPFAM" id="SSF52833">
    <property type="entry name" value="Thioredoxin-like"/>
    <property type="match status" value="1"/>
</dbReference>
<dbReference type="Gene3D" id="1.10.287.110">
    <property type="entry name" value="DnaJ domain"/>
    <property type="match status" value="1"/>
</dbReference>
<organism evidence="3 4">
    <name type="scientific">Aristolochia fimbriata</name>
    <name type="common">White veined hardy Dutchman's pipe vine</name>
    <dbReference type="NCBI Taxonomy" id="158543"/>
    <lineage>
        <taxon>Eukaryota</taxon>
        <taxon>Viridiplantae</taxon>
        <taxon>Streptophyta</taxon>
        <taxon>Embryophyta</taxon>
        <taxon>Tracheophyta</taxon>
        <taxon>Spermatophyta</taxon>
        <taxon>Magnoliopsida</taxon>
        <taxon>Magnoliidae</taxon>
        <taxon>Piperales</taxon>
        <taxon>Aristolochiaceae</taxon>
        <taxon>Aristolochia</taxon>
    </lineage>
</organism>
<gene>
    <name evidence="3" type="ORF">H6P81_006425</name>
</gene>
<sequence>MTIISRVLLTFLLCVALFLFFRGAEGAADLYKVLGVEKTASQREIQKAFHKLSLKYHPDKNNAKGAKEKFAEINNAYEILSDEGKRKNYDMYGDENGGPRFDGGTPGGSQEGYTYFTGGQGNNRFSFRPGGQWHTQGSQGKSQAFSFSFGGNPTTSGNSFSFGGFDDIFSNFFGGEMKGGNQFGGFGGGRSGSDSPTALQNVNSQAFQKEILDKGLTWILLFYTPSSRGYNVLESIVQDVVSSLQEVVKGGSINCQSEQALCKELGVSSSKSAKLFIYSYRTSEKGSLIEYSGDWVARDLKLFCIDQLPKFSKRINLSQFSFLSSTIENLPKVLLLSTKKETPVIWRALSGLYRKHFIFYDAQVYDSSDSSVKSLGVDVLPAVIGWLSNGEKHILRTGPIKDLKSGMSELRSSLDSFEKKNKKVAFTHRTSKSEARQEEKLIPELVASNMKTFCGEKIPVCILGVFRSSKAKEKLEAILSAVSQKRLARLYNTKDTISYSLLDGTKQTAFLSSLDKSGFKSLDKFLVAYKPRKEKFAVFKDGITEEAVERFISSVLNGDVQFTKSWRKPELK</sequence>
<dbReference type="PANTHER" id="PTHR45184">
    <property type="entry name" value="DNAJ PROTEIN ERDJ3A"/>
    <property type="match status" value="1"/>
</dbReference>
<dbReference type="InterPro" id="IPR036249">
    <property type="entry name" value="Thioredoxin-like_sf"/>
</dbReference>